<dbReference type="Proteomes" id="UP000008068">
    <property type="component" value="Unassembled WGS sequence"/>
</dbReference>
<dbReference type="HOGENOM" id="CLU_1807910_0_0_1"/>
<keyword evidence="2" id="KW-1185">Reference proteome</keyword>
<accession>G0PEJ4</accession>
<proteinExistence type="predicted"/>
<evidence type="ECO:0000313" key="1">
    <source>
        <dbReference type="EMBL" id="EGT53078.1"/>
    </source>
</evidence>
<dbReference type="InParanoid" id="G0PEJ4"/>
<dbReference type="AlphaFoldDB" id="G0PEJ4"/>
<evidence type="ECO:0000313" key="2">
    <source>
        <dbReference type="Proteomes" id="UP000008068"/>
    </source>
</evidence>
<gene>
    <name evidence="1" type="ORF">CAEBREN_19545</name>
</gene>
<name>G0PEJ4_CAEBE</name>
<dbReference type="EMBL" id="GL380318">
    <property type="protein sequence ID" value="EGT53078.1"/>
    <property type="molecule type" value="Genomic_DNA"/>
</dbReference>
<reference evidence="2" key="1">
    <citation type="submission" date="2011-07" db="EMBL/GenBank/DDBJ databases">
        <authorList>
            <consortium name="Caenorhabditis brenneri Sequencing and Analysis Consortium"/>
            <person name="Wilson R.K."/>
        </authorList>
    </citation>
    <scope>NUCLEOTIDE SEQUENCE [LARGE SCALE GENOMIC DNA]</scope>
    <source>
        <strain evidence="2">PB2801</strain>
    </source>
</reference>
<protein>
    <submittedName>
        <fullName evidence="1">Uncharacterized protein</fullName>
    </submittedName>
</protein>
<sequence length="143" mass="16397">MSIPPEVQSNGGRRFHNPAAKVVADTESLYRGTSLKEGNGTDNRYPFDEYKDATRGQFVPTIQLNIFRKVSSNQRLTAKEIAKLMDSVYQGPLYELKGIDHMVLQMTLVPMTLKYQVQQIRKISPKQLHLQHCIGFRTMHNTF</sequence>
<organism evidence="2">
    <name type="scientific">Caenorhabditis brenneri</name>
    <name type="common">Nematode worm</name>
    <dbReference type="NCBI Taxonomy" id="135651"/>
    <lineage>
        <taxon>Eukaryota</taxon>
        <taxon>Metazoa</taxon>
        <taxon>Ecdysozoa</taxon>
        <taxon>Nematoda</taxon>
        <taxon>Chromadorea</taxon>
        <taxon>Rhabditida</taxon>
        <taxon>Rhabditina</taxon>
        <taxon>Rhabditomorpha</taxon>
        <taxon>Rhabditoidea</taxon>
        <taxon>Rhabditidae</taxon>
        <taxon>Peloderinae</taxon>
        <taxon>Caenorhabditis</taxon>
    </lineage>
</organism>